<evidence type="ECO:0000256" key="4">
    <source>
        <dbReference type="ARBA" id="ARBA00022801"/>
    </source>
</evidence>
<dbReference type="NCBIfam" id="TIGR01883">
    <property type="entry name" value="PepT-like"/>
    <property type="match status" value="1"/>
</dbReference>
<dbReference type="GO" id="GO:0046872">
    <property type="term" value="F:metal ion binding"/>
    <property type="evidence" value="ECO:0007669"/>
    <property type="project" value="UniProtKB-UniRule"/>
</dbReference>
<dbReference type="SUPFAM" id="SSF55031">
    <property type="entry name" value="Bacterial exopeptidase dimerisation domain"/>
    <property type="match status" value="1"/>
</dbReference>
<accession>A0A1F2WTD2</accession>
<dbReference type="InterPro" id="IPR010162">
    <property type="entry name" value="PepT-like"/>
</dbReference>
<evidence type="ECO:0000256" key="1">
    <source>
        <dbReference type="ARBA" id="ARBA00001947"/>
    </source>
</evidence>
<evidence type="ECO:0000256" key="7">
    <source>
        <dbReference type="PIRNR" id="PIRNR001123"/>
    </source>
</evidence>
<dbReference type="PROSITE" id="PS00758">
    <property type="entry name" value="ARGE_DAPE_CPG2_1"/>
    <property type="match status" value="1"/>
</dbReference>
<dbReference type="AlphaFoldDB" id="A0A1F2WTD2"/>
<dbReference type="Proteomes" id="UP000177876">
    <property type="component" value="Unassembled WGS sequence"/>
</dbReference>
<dbReference type="PANTHER" id="PTHR42994:SF2">
    <property type="entry name" value="PEPTIDASE"/>
    <property type="match status" value="1"/>
</dbReference>
<feature type="domain" description="Peptidase M20 dimerisation" evidence="9">
    <location>
        <begin position="183"/>
        <end position="266"/>
    </location>
</feature>
<dbReference type="SUPFAM" id="SSF53187">
    <property type="entry name" value="Zn-dependent exopeptidases"/>
    <property type="match status" value="1"/>
</dbReference>
<dbReference type="InterPro" id="IPR036264">
    <property type="entry name" value="Bact_exopeptidase_dim_dom"/>
</dbReference>
<evidence type="ECO:0000259" key="9">
    <source>
        <dbReference type="Pfam" id="PF07687"/>
    </source>
</evidence>
<keyword evidence="3 8" id="KW-0479">Metal-binding</keyword>
<dbReference type="PIRSF" id="PIRSF001123">
    <property type="entry name" value="PepA_GA"/>
    <property type="match status" value="1"/>
</dbReference>
<dbReference type="Pfam" id="PF07687">
    <property type="entry name" value="M20_dimer"/>
    <property type="match status" value="1"/>
</dbReference>
<dbReference type="GO" id="GO:0006508">
    <property type="term" value="P:proteolysis"/>
    <property type="evidence" value="ECO:0007669"/>
    <property type="project" value="UniProtKB-KW"/>
</dbReference>
<keyword evidence="2" id="KW-0645">Protease</keyword>
<evidence type="ECO:0000256" key="3">
    <source>
        <dbReference type="ARBA" id="ARBA00022723"/>
    </source>
</evidence>
<evidence type="ECO:0000256" key="5">
    <source>
        <dbReference type="ARBA" id="ARBA00022833"/>
    </source>
</evidence>
<comment type="cofactor">
    <cofactor evidence="1">
        <name>Zn(2+)</name>
        <dbReference type="ChEBI" id="CHEBI:29105"/>
    </cofactor>
</comment>
<dbReference type="InterPro" id="IPR011650">
    <property type="entry name" value="Peptidase_M20_dimer"/>
</dbReference>
<comment type="similarity">
    <text evidence="7">Belongs to the peptidase M42 family.</text>
</comment>
<protein>
    <recommendedName>
        <fullName evidence="9">Peptidase M20 dimerisation domain-containing protein</fullName>
    </recommendedName>
</protein>
<evidence type="ECO:0000313" key="11">
    <source>
        <dbReference type="Proteomes" id="UP000177876"/>
    </source>
</evidence>
<sequence length="374" mass="39646">MTDRILDTFMELAAIESVSLEESGVAGYVMDAARACGFEPYMDKAGDVLGGNAGNIYIKIPALQIEAPPIMFCAHMDTVTPVKGVEPVIKGERVVSAAKTILGADCKAGVAAIIELMKMSSQGEIEHGPLELVLTVAEEKQLQGVRHLERKRIESRYAFVLDAEGPVGKIVNASPTQDNLLFVFKGKSAHSGVEPEKGINAIFGASWAISLMHLGRIDAETTANIGVISGGRAVNIVPDMVTVEGEVRSLDMGKLEKQRKSMVKAALEAEAAVGVGVEVKVERAYEGFQIDSQDALVQLGIEGGKAMGLKMEVQSSGGGSDANFLNTIGIKSVVLSIGAREPHTINESVKVKDLSKLARLCAEIANSAGRMRIS</sequence>
<evidence type="ECO:0000256" key="6">
    <source>
        <dbReference type="ARBA" id="ARBA00023049"/>
    </source>
</evidence>
<dbReference type="EMBL" id="MELK01000006">
    <property type="protein sequence ID" value="OFW60141.1"/>
    <property type="molecule type" value="Genomic_DNA"/>
</dbReference>
<name>A0A1F2WTD2_9ACTN</name>
<gene>
    <name evidence="10" type="ORF">A2Y75_02320</name>
</gene>
<comment type="cofactor">
    <cofactor evidence="8">
        <name>a divalent metal cation</name>
        <dbReference type="ChEBI" id="CHEBI:60240"/>
    </cofactor>
    <text evidence="8">Binds 2 divalent metal cations per subunit.</text>
</comment>
<dbReference type="InterPro" id="IPR008007">
    <property type="entry name" value="Peptidase_M42"/>
</dbReference>
<dbReference type="InterPro" id="IPR001261">
    <property type="entry name" value="ArgE/DapE_CS"/>
</dbReference>
<dbReference type="GO" id="GO:0004177">
    <property type="term" value="F:aminopeptidase activity"/>
    <property type="evidence" value="ECO:0007669"/>
    <property type="project" value="UniProtKB-UniRule"/>
</dbReference>
<evidence type="ECO:0000256" key="8">
    <source>
        <dbReference type="PIRSR" id="PIRSR001123-2"/>
    </source>
</evidence>
<feature type="binding site" evidence="8">
    <location>
        <position position="343"/>
    </location>
    <ligand>
        <name>Zn(2+)</name>
        <dbReference type="ChEBI" id="CHEBI:29105"/>
        <label>2</label>
    </ligand>
</feature>
<dbReference type="Pfam" id="PF01546">
    <property type="entry name" value="Peptidase_M20"/>
    <property type="match status" value="1"/>
</dbReference>
<comment type="caution">
    <text evidence="10">The sequence shown here is derived from an EMBL/GenBank/DDBJ whole genome shotgun (WGS) entry which is preliminary data.</text>
</comment>
<dbReference type="STRING" id="1797197.A2Y75_02320"/>
<reference evidence="10 11" key="1">
    <citation type="journal article" date="2016" name="Nat. Commun.">
        <title>Thousands of microbial genomes shed light on interconnected biogeochemical processes in an aquifer system.</title>
        <authorList>
            <person name="Anantharaman K."/>
            <person name="Brown C.T."/>
            <person name="Hug L.A."/>
            <person name="Sharon I."/>
            <person name="Castelle C.J."/>
            <person name="Probst A.J."/>
            <person name="Thomas B.C."/>
            <person name="Singh A."/>
            <person name="Wilkins M.J."/>
            <person name="Karaoz U."/>
            <person name="Brodie E.L."/>
            <person name="Williams K.H."/>
            <person name="Hubbard S.S."/>
            <person name="Banfield J.F."/>
        </authorList>
    </citation>
    <scope>NUCLEOTIDE SEQUENCE [LARGE SCALE GENOMIC DNA]</scope>
</reference>
<dbReference type="Gene3D" id="3.30.70.360">
    <property type="match status" value="1"/>
</dbReference>
<evidence type="ECO:0000313" key="10">
    <source>
        <dbReference type="EMBL" id="OFW60141.1"/>
    </source>
</evidence>
<keyword evidence="5" id="KW-0862">Zinc</keyword>
<organism evidence="10 11">
    <name type="scientific">Candidatus Solincola sediminis</name>
    <dbReference type="NCBI Taxonomy" id="1797199"/>
    <lineage>
        <taxon>Bacteria</taxon>
        <taxon>Bacillati</taxon>
        <taxon>Actinomycetota</taxon>
        <taxon>Candidatus Geothermincolia</taxon>
        <taxon>Candidatus Geothermincolales</taxon>
        <taxon>Candidatus Geothermincolaceae</taxon>
        <taxon>Candidatus Solincola</taxon>
    </lineage>
</organism>
<evidence type="ECO:0000256" key="2">
    <source>
        <dbReference type="ARBA" id="ARBA00022670"/>
    </source>
</evidence>
<dbReference type="InterPro" id="IPR002933">
    <property type="entry name" value="Peptidase_M20"/>
</dbReference>
<proteinExistence type="inferred from homology"/>
<dbReference type="GO" id="GO:0008237">
    <property type="term" value="F:metallopeptidase activity"/>
    <property type="evidence" value="ECO:0007669"/>
    <property type="project" value="UniProtKB-KW"/>
</dbReference>
<dbReference type="Gene3D" id="3.40.630.10">
    <property type="entry name" value="Zn peptidases"/>
    <property type="match status" value="1"/>
</dbReference>
<keyword evidence="6" id="KW-0482">Metalloprotease</keyword>
<keyword evidence="4" id="KW-0378">Hydrolase</keyword>
<dbReference type="PANTHER" id="PTHR42994">
    <property type="entry name" value="PEPTIDASE T"/>
    <property type="match status" value="1"/>
</dbReference>